<comment type="caution">
    <text evidence="2">The sequence shown here is derived from an EMBL/GenBank/DDBJ whole genome shotgun (WGS) entry which is preliminary data.</text>
</comment>
<gene>
    <name evidence="2" type="ORF">Enr8_42050</name>
</gene>
<accession>A0A5C5UYW9</accession>
<proteinExistence type="predicted"/>
<evidence type="ECO:0000256" key="1">
    <source>
        <dbReference type="SAM" id="MobiDB-lite"/>
    </source>
</evidence>
<dbReference type="EMBL" id="SJPF01000005">
    <property type="protein sequence ID" value="TWT30682.1"/>
    <property type="molecule type" value="Genomic_DNA"/>
</dbReference>
<reference evidence="2 3" key="1">
    <citation type="submission" date="2019-02" db="EMBL/GenBank/DDBJ databases">
        <title>Deep-cultivation of Planctomycetes and their phenomic and genomic characterization uncovers novel biology.</title>
        <authorList>
            <person name="Wiegand S."/>
            <person name="Jogler M."/>
            <person name="Boedeker C."/>
            <person name="Pinto D."/>
            <person name="Vollmers J."/>
            <person name="Rivas-Marin E."/>
            <person name="Kohn T."/>
            <person name="Peeters S.H."/>
            <person name="Heuer A."/>
            <person name="Rast P."/>
            <person name="Oberbeckmann S."/>
            <person name="Bunk B."/>
            <person name="Jeske O."/>
            <person name="Meyerdierks A."/>
            <person name="Storesund J.E."/>
            <person name="Kallscheuer N."/>
            <person name="Luecker S."/>
            <person name="Lage O.M."/>
            <person name="Pohl T."/>
            <person name="Merkel B.J."/>
            <person name="Hornburger P."/>
            <person name="Mueller R.-W."/>
            <person name="Bruemmer F."/>
            <person name="Labrenz M."/>
            <person name="Spormann A.M."/>
            <person name="Op Den Camp H."/>
            <person name="Overmann J."/>
            <person name="Amann R."/>
            <person name="Jetten M.S.M."/>
            <person name="Mascher T."/>
            <person name="Medema M.H."/>
            <person name="Devos D.P."/>
            <person name="Kaster A.-K."/>
            <person name="Ovreas L."/>
            <person name="Rohde M."/>
            <person name="Galperin M.Y."/>
            <person name="Jogler C."/>
        </authorList>
    </citation>
    <scope>NUCLEOTIDE SEQUENCE [LARGE SCALE GENOMIC DNA]</scope>
    <source>
        <strain evidence="2 3">Enr8</strain>
    </source>
</reference>
<name>A0A5C5UYW9_9BACT</name>
<protein>
    <recommendedName>
        <fullName evidence="4">DUF669 domain-containing protein</fullName>
    </recommendedName>
</protein>
<dbReference type="RefSeq" id="WP_146435330.1">
    <property type="nucleotide sequence ID" value="NZ_SJPF01000005.1"/>
</dbReference>
<feature type="region of interest" description="Disordered" evidence="1">
    <location>
        <begin position="148"/>
        <end position="200"/>
    </location>
</feature>
<evidence type="ECO:0000313" key="2">
    <source>
        <dbReference type="EMBL" id="TWT30682.1"/>
    </source>
</evidence>
<evidence type="ECO:0008006" key="4">
    <source>
        <dbReference type="Google" id="ProtNLM"/>
    </source>
</evidence>
<organism evidence="2 3">
    <name type="scientific">Blastopirellula retiformator</name>
    <dbReference type="NCBI Taxonomy" id="2527970"/>
    <lineage>
        <taxon>Bacteria</taxon>
        <taxon>Pseudomonadati</taxon>
        <taxon>Planctomycetota</taxon>
        <taxon>Planctomycetia</taxon>
        <taxon>Pirellulales</taxon>
        <taxon>Pirellulaceae</taxon>
        <taxon>Blastopirellula</taxon>
    </lineage>
</organism>
<sequence>MVSFTAPQNMEVSSFLEHAGRYHFLVTAVDENPVSKDGSQISAIKLECKVLAGDDPTQNGKQWTCYLNLPNMSHKDGGEFASKVLCRAAKALCVLPQVAPGQPVNIDFNLAVGRTFLATIEKRDDRTSLKGGDIFAPNDPEAKEYPRNQQVLSQQASAQSQAAPVQAAQPAASAPQQTQPTQVAQQPVGAGATADPFSTL</sequence>
<feature type="compositionally biased region" description="Low complexity" evidence="1">
    <location>
        <begin position="149"/>
        <end position="188"/>
    </location>
</feature>
<evidence type="ECO:0000313" key="3">
    <source>
        <dbReference type="Proteomes" id="UP000318878"/>
    </source>
</evidence>
<keyword evidence="3" id="KW-1185">Reference proteome</keyword>
<dbReference type="Proteomes" id="UP000318878">
    <property type="component" value="Unassembled WGS sequence"/>
</dbReference>
<dbReference type="AlphaFoldDB" id="A0A5C5UYW9"/>